<proteinExistence type="predicted"/>
<sequence length="49" mass="5072">MGSGDKAQAQCYEGLAGERKTAPSGRAGLRAGVPVPQLERWCTERPGAG</sequence>
<accession>A0A061RSI9</accession>
<dbReference type="AlphaFoldDB" id="A0A061RSI9"/>
<reference evidence="1" key="1">
    <citation type="submission" date="2014-05" db="EMBL/GenBank/DDBJ databases">
        <title>The transcriptome of the halophilic microalga Tetraselmis sp. GSL018 isolated from the Great Salt Lake, Utah.</title>
        <authorList>
            <person name="Jinkerson R.E."/>
            <person name="D'Adamo S."/>
            <person name="Posewitz M.C."/>
        </authorList>
    </citation>
    <scope>NUCLEOTIDE SEQUENCE</scope>
    <source>
        <strain evidence="1">GSL018</strain>
    </source>
</reference>
<organism evidence="1">
    <name type="scientific">Tetraselmis sp. GSL018</name>
    <dbReference type="NCBI Taxonomy" id="582737"/>
    <lineage>
        <taxon>Eukaryota</taxon>
        <taxon>Viridiplantae</taxon>
        <taxon>Chlorophyta</taxon>
        <taxon>core chlorophytes</taxon>
        <taxon>Chlorodendrophyceae</taxon>
        <taxon>Chlorodendrales</taxon>
        <taxon>Chlorodendraceae</taxon>
        <taxon>Tetraselmis</taxon>
    </lineage>
</organism>
<gene>
    <name evidence="1" type="ORF">TSPGSL018_21897</name>
</gene>
<dbReference type="EMBL" id="GBEZ01009761">
    <property type="protein sequence ID" value="JAC75852.1"/>
    <property type="molecule type" value="Transcribed_RNA"/>
</dbReference>
<protein>
    <submittedName>
        <fullName evidence="1">Uncharacterized protein</fullName>
    </submittedName>
</protein>
<name>A0A061RSI9_9CHLO</name>
<feature type="non-terminal residue" evidence="1">
    <location>
        <position position="49"/>
    </location>
</feature>
<evidence type="ECO:0000313" key="1">
    <source>
        <dbReference type="EMBL" id="JAC75852.1"/>
    </source>
</evidence>